<proteinExistence type="predicted"/>
<dbReference type="EMBL" id="UGUS01000002">
    <property type="protein sequence ID" value="SUD29584.1"/>
    <property type="molecule type" value="Genomic_DNA"/>
</dbReference>
<protein>
    <recommendedName>
        <fullName evidence="3">DUF4917 domain-containing protein</fullName>
    </recommendedName>
</protein>
<accession>A0A379I9Z8</accession>
<reference evidence="1 2" key="1">
    <citation type="submission" date="2018-06" db="EMBL/GenBank/DDBJ databases">
        <authorList>
            <consortium name="Pathogen Informatics"/>
            <person name="Doyle S."/>
        </authorList>
    </citation>
    <scope>NUCLEOTIDE SEQUENCE [LARGE SCALE GENOMIC DNA]</scope>
    <source>
        <strain evidence="1 2">NCTC10392</strain>
    </source>
</reference>
<sequence length="338" mass="37563">MKDFQDIDAALEDWNALRSSTTFAAILIGNGASRAVWEDFAYDSLFENARTVEEKPLSASELSVFDAMQTRSFEQVLGALKTTSRVNKALAVSSAAPRNRYYAIKEALINTIHAVHIPWRLVQPSTLATIHQELASYKTVFTSNYDLLNYWSILHTPGIDDLFRGADSRFDLCDSATTATRILYLHGGLHLVRNLDGSARKLPSTDSTLLSSFAINNTLKTLDDVPLFINEGASSEKLKSIRGSDYLSFCYGQLLGQEGALCIFGHHLGKQDGHLVEAIRRSRIKTLAISVFGRSEGFIQQQKRRYAGLFEDMEVQLRFFAARSHALGNPALSVPVEH</sequence>
<gene>
    <name evidence="1" type="ORF">NCTC10392_01526</name>
</gene>
<evidence type="ECO:0000313" key="2">
    <source>
        <dbReference type="Proteomes" id="UP000255125"/>
    </source>
</evidence>
<dbReference type="OrthoDB" id="6953457at2"/>
<dbReference type="Pfam" id="PF16263">
    <property type="entry name" value="DUF4917"/>
    <property type="match status" value="1"/>
</dbReference>
<name>A0A379I9Z8_PSEFL</name>
<evidence type="ECO:0008006" key="3">
    <source>
        <dbReference type="Google" id="ProtNLM"/>
    </source>
</evidence>
<organism evidence="1 2">
    <name type="scientific">Pseudomonas fluorescens</name>
    <dbReference type="NCBI Taxonomy" id="294"/>
    <lineage>
        <taxon>Bacteria</taxon>
        <taxon>Pseudomonadati</taxon>
        <taxon>Pseudomonadota</taxon>
        <taxon>Gammaproteobacteria</taxon>
        <taxon>Pseudomonadales</taxon>
        <taxon>Pseudomonadaceae</taxon>
        <taxon>Pseudomonas</taxon>
    </lineage>
</organism>
<dbReference type="KEGG" id="pfn:HZ99_24785"/>
<dbReference type="RefSeq" id="WP_038446599.1">
    <property type="nucleotide sequence ID" value="NZ_CP008896.1"/>
</dbReference>
<evidence type="ECO:0000313" key="1">
    <source>
        <dbReference type="EMBL" id="SUD29584.1"/>
    </source>
</evidence>
<dbReference type="InterPro" id="IPR032581">
    <property type="entry name" value="DUF4917"/>
</dbReference>
<dbReference type="Proteomes" id="UP000255125">
    <property type="component" value="Unassembled WGS sequence"/>
</dbReference>
<dbReference type="AlphaFoldDB" id="A0A379I9Z8"/>